<protein>
    <submittedName>
        <fullName evidence="2">Uncharacterized protein</fullName>
    </submittedName>
</protein>
<evidence type="ECO:0000313" key="2">
    <source>
        <dbReference type="EMBL" id="APZ93681.1"/>
    </source>
</evidence>
<name>A0A1P8WHZ2_9PLAN</name>
<dbReference type="EMBL" id="CP017641">
    <property type="protein sequence ID" value="APZ93681.1"/>
    <property type="molecule type" value="Genomic_DNA"/>
</dbReference>
<dbReference type="Proteomes" id="UP000187735">
    <property type="component" value="Chromosome"/>
</dbReference>
<proteinExistence type="predicted"/>
<dbReference type="KEGG" id="fmr:Fuma_03299"/>
<evidence type="ECO:0000256" key="1">
    <source>
        <dbReference type="SAM" id="Coils"/>
    </source>
</evidence>
<dbReference type="AlphaFoldDB" id="A0A1P8WHZ2"/>
<sequence length="148" mass="16051">MNKQSNSLSGSPAGVAVPSLETELMACLKRQEQRYAAATAVIAELQQQGESGLQTGLNALQKHLGNIRVSGNEVQLAAAAHEASGQPQSPVLRAALAGQESRLKTFLEKINSLQSDFEAMKQRLQPQLDIDVTRHSMHKAYQRSMRTG</sequence>
<accession>A0A1P8WHZ2</accession>
<feature type="coiled-coil region" evidence="1">
    <location>
        <begin position="96"/>
        <end position="123"/>
    </location>
</feature>
<keyword evidence="1" id="KW-0175">Coiled coil</keyword>
<organism evidence="2 3">
    <name type="scientific">Fuerstiella marisgermanici</name>
    <dbReference type="NCBI Taxonomy" id="1891926"/>
    <lineage>
        <taxon>Bacteria</taxon>
        <taxon>Pseudomonadati</taxon>
        <taxon>Planctomycetota</taxon>
        <taxon>Planctomycetia</taxon>
        <taxon>Planctomycetales</taxon>
        <taxon>Planctomycetaceae</taxon>
        <taxon>Fuerstiella</taxon>
    </lineage>
</organism>
<dbReference type="STRING" id="1891926.Fuma_03299"/>
<evidence type="ECO:0000313" key="3">
    <source>
        <dbReference type="Proteomes" id="UP000187735"/>
    </source>
</evidence>
<gene>
    <name evidence="2" type="ORF">Fuma_03299</name>
</gene>
<reference evidence="2 3" key="1">
    <citation type="journal article" date="2016" name="Front. Microbiol.">
        <title>Fuerstia marisgermanicae gen. nov., sp. nov., an Unusual Member of the Phylum Planctomycetes from the German Wadden Sea.</title>
        <authorList>
            <person name="Kohn T."/>
            <person name="Heuer A."/>
            <person name="Jogler M."/>
            <person name="Vollmers J."/>
            <person name="Boedeker C."/>
            <person name="Bunk B."/>
            <person name="Rast P."/>
            <person name="Borchert D."/>
            <person name="Glockner I."/>
            <person name="Freese H.M."/>
            <person name="Klenk H.P."/>
            <person name="Overmann J."/>
            <person name="Kaster A.K."/>
            <person name="Rohde M."/>
            <person name="Wiegand S."/>
            <person name="Jogler C."/>
        </authorList>
    </citation>
    <scope>NUCLEOTIDE SEQUENCE [LARGE SCALE GENOMIC DNA]</scope>
    <source>
        <strain evidence="2 3">NH11</strain>
    </source>
</reference>
<keyword evidence="3" id="KW-1185">Reference proteome</keyword>